<keyword evidence="2" id="KW-1185">Reference proteome</keyword>
<dbReference type="OrthoDB" id="24011at10239"/>
<dbReference type="GeneID" id="22475416"/>
<evidence type="ECO:0000313" key="1">
    <source>
        <dbReference type="EMBL" id="AII27618.1"/>
    </source>
</evidence>
<evidence type="ECO:0000313" key="2">
    <source>
        <dbReference type="Proteomes" id="UP000028961"/>
    </source>
</evidence>
<name>A0A076G6S9_9CAUD</name>
<proteinExistence type="predicted"/>
<gene>
    <name evidence="1" type="ORF">Av05_0075</name>
</gene>
<sequence>MRSGKAEGADAAFQRGMQRYFDGLDDKTKMLYGNRLAEIYIPWKGFGDKEVGLYDNWDYALQYINHLYIDQIEYRDELVQKVHPNPQALLRNRSAFALHSRNVHQVLGVNINNPKPSSFVLYFAKEDKNGNPRGGTATAVNLAKMKGIKTLNLNTPERIKLLETFLDKMEDSFAKVPRQTQ</sequence>
<dbReference type="RefSeq" id="YP_009111149.1">
    <property type="nucleotide sequence ID" value="NC_025830.1"/>
</dbReference>
<dbReference type="EMBL" id="KM190144">
    <property type="protein sequence ID" value="AII27618.1"/>
    <property type="molecule type" value="Genomic_DNA"/>
</dbReference>
<protein>
    <submittedName>
        <fullName evidence="1">Uncharacterized protein</fullName>
    </submittedName>
</protein>
<organism evidence="1 2">
    <name type="scientific">Escherichia phage Av-05</name>
    <dbReference type="NCBI Taxonomy" id="1527519"/>
    <lineage>
        <taxon>Viruses</taxon>
        <taxon>Duplodnaviria</taxon>
        <taxon>Heunggongvirae</taxon>
        <taxon>Uroviricota</taxon>
        <taxon>Caudoviricetes</taxon>
        <taxon>Vequintavirinae</taxon>
        <taxon>Avunavirus</taxon>
        <taxon>Avunavirus Av05</taxon>
    </lineage>
</organism>
<dbReference type="Proteomes" id="UP000028961">
    <property type="component" value="Segment"/>
</dbReference>
<accession>A0A076G6S9</accession>
<reference evidence="1 2" key="1">
    <citation type="journal article" date="2015" name="Genome Announc.">
        <title>Genomic Analysis of Broad-Host-Range Enterobacteriophage Av-05.</title>
        <authorList>
            <person name="Amarillas L."/>
            <person name="Lopez-Cuevas O."/>
            <person name="Leon-Felix J."/>
            <person name="Castro-Del Campo N."/>
            <person name="Gerba C.P."/>
            <person name="Chaidez C."/>
        </authorList>
    </citation>
    <scope>NUCLEOTIDE SEQUENCE [LARGE SCALE GENOMIC DNA]</scope>
</reference>
<dbReference type="KEGG" id="vg:22475416"/>